<dbReference type="EMBL" id="RJTM01000160">
    <property type="protein sequence ID" value="RNL77391.1"/>
    <property type="molecule type" value="Genomic_DNA"/>
</dbReference>
<dbReference type="InterPro" id="IPR018060">
    <property type="entry name" value="HTH_AraC"/>
</dbReference>
<keyword evidence="6" id="KW-1185">Reference proteome</keyword>
<dbReference type="PROSITE" id="PS01124">
    <property type="entry name" value="HTH_ARAC_FAMILY_2"/>
    <property type="match status" value="1"/>
</dbReference>
<feature type="domain" description="HTH araC/xylS-type" evidence="4">
    <location>
        <begin position="168"/>
        <end position="257"/>
    </location>
</feature>
<dbReference type="GO" id="GO:0003700">
    <property type="term" value="F:DNA-binding transcription factor activity"/>
    <property type="evidence" value="ECO:0007669"/>
    <property type="project" value="InterPro"/>
</dbReference>
<keyword evidence="2" id="KW-0238">DNA-binding</keyword>
<dbReference type="Gene3D" id="1.10.10.60">
    <property type="entry name" value="Homeodomain-like"/>
    <property type="match status" value="1"/>
</dbReference>
<keyword evidence="1" id="KW-0805">Transcription regulation</keyword>
<name>A0A3N0DPH4_SINP1</name>
<sequence length="263" mass="30736">MNFKIIQSPQRLADYVRFFWFSEYNAPKEPSFIHHAFAHHCPEVLFCYKGQFKYKSAFDTGKSLITGVYGQTQSISRVTSNTDFGILGFYLYPHALTQLFQMQANELTNQSVDIKTLYGKEGEILEEKIMLAVNNNQRVKIITDFLEARLINVRTKFSGTCSSIKTISNAYQAVSASSLTKNNFLSLRQFERRFKEFSGFSPKRFLRIARFNSLLNTPFQHKNFADIAFEFGYYDEVHFSHDFKQFSGILFLKFRGQRRAFYF</sequence>
<gene>
    <name evidence="5" type="ORF">ED312_20880</name>
</gene>
<evidence type="ECO:0000256" key="1">
    <source>
        <dbReference type="ARBA" id="ARBA00023015"/>
    </source>
</evidence>
<reference evidence="5 6" key="1">
    <citation type="submission" date="2018-10" db="EMBL/GenBank/DDBJ databases">
        <title>Sinomicrobium pectinilyticum sp. nov., a pectinase-producing bacterium isolated from alkaline and saline soil, and emended description of the genus Sinomicrobium.</title>
        <authorList>
            <person name="Cheng B."/>
            <person name="Li C."/>
            <person name="Lai Q."/>
            <person name="Du M."/>
            <person name="Shao Z."/>
            <person name="Xu P."/>
            <person name="Yang C."/>
        </authorList>
    </citation>
    <scope>NUCLEOTIDE SEQUENCE [LARGE SCALE GENOMIC DNA]</scope>
    <source>
        <strain evidence="5 6">5DNS001</strain>
    </source>
</reference>
<dbReference type="AlphaFoldDB" id="A0A3N0DPH4"/>
<dbReference type="SMART" id="SM00342">
    <property type="entry name" value="HTH_ARAC"/>
    <property type="match status" value="1"/>
</dbReference>
<evidence type="ECO:0000256" key="2">
    <source>
        <dbReference type="ARBA" id="ARBA00023125"/>
    </source>
</evidence>
<accession>A0A3N0DPH4</accession>
<dbReference type="RefSeq" id="WP_123217963.1">
    <property type="nucleotide sequence ID" value="NZ_RJTM01000160.1"/>
</dbReference>
<evidence type="ECO:0000313" key="5">
    <source>
        <dbReference type="EMBL" id="RNL77391.1"/>
    </source>
</evidence>
<evidence type="ECO:0000259" key="4">
    <source>
        <dbReference type="PROSITE" id="PS01124"/>
    </source>
</evidence>
<dbReference type="Pfam" id="PF12833">
    <property type="entry name" value="HTH_18"/>
    <property type="match status" value="1"/>
</dbReference>
<evidence type="ECO:0000256" key="3">
    <source>
        <dbReference type="ARBA" id="ARBA00023163"/>
    </source>
</evidence>
<dbReference type="Pfam" id="PF20240">
    <property type="entry name" value="DUF6597"/>
    <property type="match status" value="1"/>
</dbReference>
<protein>
    <submittedName>
        <fullName evidence="5">AraC family transcriptional regulator</fullName>
    </submittedName>
</protein>
<dbReference type="InterPro" id="IPR050204">
    <property type="entry name" value="AraC_XylS_family_regulators"/>
</dbReference>
<dbReference type="PANTHER" id="PTHR46796">
    <property type="entry name" value="HTH-TYPE TRANSCRIPTIONAL ACTIVATOR RHAS-RELATED"/>
    <property type="match status" value="1"/>
</dbReference>
<organism evidence="5 6">
    <name type="scientific">Sinomicrobium pectinilyticum</name>
    <dbReference type="NCBI Taxonomy" id="1084421"/>
    <lineage>
        <taxon>Bacteria</taxon>
        <taxon>Pseudomonadati</taxon>
        <taxon>Bacteroidota</taxon>
        <taxon>Flavobacteriia</taxon>
        <taxon>Flavobacteriales</taxon>
        <taxon>Flavobacteriaceae</taxon>
        <taxon>Sinomicrobium</taxon>
    </lineage>
</organism>
<dbReference type="PANTHER" id="PTHR46796:SF13">
    <property type="entry name" value="HTH-TYPE TRANSCRIPTIONAL ACTIVATOR RHAS"/>
    <property type="match status" value="1"/>
</dbReference>
<dbReference type="InterPro" id="IPR046532">
    <property type="entry name" value="DUF6597"/>
</dbReference>
<dbReference type="Proteomes" id="UP000267469">
    <property type="component" value="Unassembled WGS sequence"/>
</dbReference>
<proteinExistence type="predicted"/>
<evidence type="ECO:0000313" key="6">
    <source>
        <dbReference type="Proteomes" id="UP000267469"/>
    </source>
</evidence>
<dbReference type="OrthoDB" id="323290at2"/>
<keyword evidence="3" id="KW-0804">Transcription</keyword>
<comment type="caution">
    <text evidence="5">The sequence shown here is derived from an EMBL/GenBank/DDBJ whole genome shotgun (WGS) entry which is preliminary data.</text>
</comment>
<dbReference type="GO" id="GO:0043565">
    <property type="term" value="F:sequence-specific DNA binding"/>
    <property type="evidence" value="ECO:0007669"/>
    <property type="project" value="InterPro"/>
</dbReference>